<dbReference type="GO" id="GO:0046872">
    <property type="term" value="F:metal ion binding"/>
    <property type="evidence" value="ECO:0007669"/>
    <property type="project" value="UniProtKB-KW"/>
</dbReference>
<evidence type="ECO:0000256" key="7">
    <source>
        <dbReference type="ARBA" id="ARBA00034078"/>
    </source>
</evidence>
<dbReference type="AlphaFoldDB" id="F2JY22"/>
<dbReference type="PATRIC" id="fig|717774.3.peg.1547"/>
<keyword evidence="6" id="KW-0411">Iron-sulfur</keyword>
<comment type="similarity">
    <text evidence="9">Belongs to the Bfd family.</text>
</comment>
<dbReference type="PANTHER" id="PTHR37424">
    <property type="entry name" value="BACTERIOFERRITIN-ASSOCIATED FERREDOXIN"/>
    <property type="match status" value="1"/>
</dbReference>
<feature type="domain" description="BFD-like [2Fe-2S]-binding" evidence="10">
    <location>
        <begin position="2"/>
        <end position="51"/>
    </location>
</feature>
<keyword evidence="2" id="KW-0001">2Fe-2S</keyword>
<dbReference type="eggNOG" id="COG2906">
    <property type="taxonomic scope" value="Bacteria"/>
</dbReference>
<evidence type="ECO:0000256" key="4">
    <source>
        <dbReference type="ARBA" id="ARBA00022982"/>
    </source>
</evidence>
<keyword evidence="3" id="KW-0479">Metal-binding</keyword>
<evidence type="ECO:0000259" key="10">
    <source>
        <dbReference type="Pfam" id="PF04324"/>
    </source>
</evidence>
<dbReference type="InterPro" id="IPR041854">
    <property type="entry name" value="BFD-like_2Fe2S-bd_dom_sf"/>
</dbReference>
<evidence type="ECO:0000256" key="3">
    <source>
        <dbReference type="ARBA" id="ARBA00022723"/>
    </source>
</evidence>
<keyword evidence="5" id="KW-0408">Iron</keyword>
<keyword evidence="12" id="KW-1185">Reference proteome</keyword>
<dbReference type="Proteomes" id="UP000001062">
    <property type="component" value="Chromosome"/>
</dbReference>
<dbReference type="OrthoDB" id="9815350at2"/>
<dbReference type="RefSeq" id="WP_013660663.1">
    <property type="nucleotide sequence ID" value="NC_015276.1"/>
</dbReference>
<dbReference type="InterPro" id="IPR007419">
    <property type="entry name" value="BFD-like_2Fe2S-bd_dom"/>
</dbReference>
<dbReference type="InterPro" id="IPR052371">
    <property type="entry name" value="BFD-associated_ferredoxin"/>
</dbReference>
<dbReference type="Pfam" id="PF04324">
    <property type="entry name" value="Fer2_BFD"/>
    <property type="match status" value="1"/>
</dbReference>
<dbReference type="KEGG" id="mme:Marme_1491"/>
<gene>
    <name evidence="11" type="ordered locus">Marme_1491</name>
</gene>
<sequence length="64" mass="6952">MYVCLCNGVTDNQIKSAVQDGATTMRELYQETEAGSQCGKCCKHVKSILNEELLQLAESAVKVA</sequence>
<dbReference type="Gene3D" id="1.10.10.1100">
    <property type="entry name" value="BFD-like [2Fe-2S]-binding domain"/>
    <property type="match status" value="1"/>
</dbReference>
<comment type="cofactor">
    <cofactor evidence="7">
        <name>[2Fe-2S] cluster</name>
        <dbReference type="ChEBI" id="CHEBI:190135"/>
    </cofactor>
</comment>
<evidence type="ECO:0000256" key="8">
    <source>
        <dbReference type="ARBA" id="ARBA00039386"/>
    </source>
</evidence>
<evidence type="ECO:0000256" key="1">
    <source>
        <dbReference type="ARBA" id="ARBA00022448"/>
    </source>
</evidence>
<evidence type="ECO:0000256" key="9">
    <source>
        <dbReference type="ARBA" id="ARBA00046332"/>
    </source>
</evidence>
<evidence type="ECO:0000313" key="12">
    <source>
        <dbReference type="Proteomes" id="UP000001062"/>
    </source>
</evidence>
<dbReference type="GO" id="GO:0051537">
    <property type="term" value="F:2 iron, 2 sulfur cluster binding"/>
    <property type="evidence" value="ECO:0007669"/>
    <property type="project" value="UniProtKB-KW"/>
</dbReference>
<organism evidence="11 12">
    <name type="scientific">Marinomonas mediterranea (strain ATCC 700492 / JCM 21426 / NBRC 103028 / MMB-1)</name>
    <dbReference type="NCBI Taxonomy" id="717774"/>
    <lineage>
        <taxon>Bacteria</taxon>
        <taxon>Pseudomonadati</taxon>
        <taxon>Pseudomonadota</taxon>
        <taxon>Gammaproteobacteria</taxon>
        <taxon>Oceanospirillales</taxon>
        <taxon>Oceanospirillaceae</taxon>
        <taxon>Marinomonas</taxon>
    </lineage>
</organism>
<dbReference type="CDD" id="cd19945">
    <property type="entry name" value="Fer2_BFD"/>
    <property type="match status" value="1"/>
</dbReference>
<accession>F2JY22</accession>
<evidence type="ECO:0000313" key="11">
    <source>
        <dbReference type="EMBL" id="ADZ90758.1"/>
    </source>
</evidence>
<dbReference type="HOGENOM" id="CLU_159205_3_4_6"/>
<keyword evidence="1" id="KW-0813">Transport</keyword>
<protein>
    <recommendedName>
        <fullName evidence="8">Bacterioferritin-associated ferredoxin</fullName>
    </recommendedName>
</protein>
<evidence type="ECO:0000256" key="6">
    <source>
        <dbReference type="ARBA" id="ARBA00023014"/>
    </source>
</evidence>
<keyword evidence="4" id="KW-0249">Electron transport</keyword>
<evidence type="ECO:0000256" key="5">
    <source>
        <dbReference type="ARBA" id="ARBA00023004"/>
    </source>
</evidence>
<proteinExistence type="inferred from homology"/>
<name>F2JY22_MARM1</name>
<dbReference type="EMBL" id="CP002583">
    <property type="protein sequence ID" value="ADZ90758.1"/>
    <property type="molecule type" value="Genomic_DNA"/>
</dbReference>
<reference evidence="11 12" key="1">
    <citation type="journal article" date="2012" name="Stand. Genomic Sci.">
        <title>Complete genome sequence of the melanogenic marine bacterium Marinomonas mediterranea type strain (MMB-1(T)).</title>
        <authorList>
            <person name="Lucas-Elio P."/>
            <person name="Goodwin L."/>
            <person name="Woyke T."/>
            <person name="Pitluck S."/>
            <person name="Nolan M."/>
            <person name="Kyrpides N.C."/>
            <person name="Detter J.C."/>
            <person name="Copeland A."/>
            <person name="Teshima H."/>
            <person name="Bruce D."/>
            <person name="Detter C."/>
            <person name="Tapia R."/>
            <person name="Han S."/>
            <person name="Land M.L."/>
            <person name="Ivanova N."/>
            <person name="Mikhailova N."/>
            <person name="Johnston A.W."/>
            <person name="Sanchez-Amat A."/>
        </authorList>
    </citation>
    <scope>NUCLEOTIDE SEQUENCE [LARGE SCALE GENOMIC DNA]</scope>
    <source>
        <strain evidence="12">ATCC 700492 / JCM 21426 / NBRC 103028 / MMB-1</strain>
    </source>
</reference>
<dbReference type="PANTHER" id="PTHR37424:SF1">
    <property type="entry name" value="BACTERIOFERRITIN-ASSOCIATED FERREDOXIN"/>
    <property type="match status" value="1"/>
</dbReference>
<dbReference type="STRING" id="717774.Marme_1491"/>
<evidence type="ECO:0000256" key="2">
    <source>
        <dbReference type="ARBA" id="ARBA00022714"/>
    </source>
</evidence>